<dbReference type="Proteomes" id="UP000222168">
    <property type="component" value="Unassembled WGS sequence"/>
</dbReference>
<dbReference type="AlphaFoldDB" id="A0A2D0KKD5"/>
<evidence type="ECO:0000313" key="2">
    <source>
        <dbReference type="EMBL" id="PHM63878.1"/>
    </source>
</evidence>
<keyword evidence="3" id="KW-1185">Reference proteome</keyword>
<dbReference type="OrthoDB" id="6438594at2"/>
<name>A0A2D0KKD5_9GAMM</name>
<evidence type="ECO:0000313" key="3">
    <source>
        <dbReference type="Proteomes" id="UP000222168"/>
    </source>
</evidence>
<gene>
    <name evidence="1" type="ORF">Xish_03128</name>
    <name evidence="2" type="ORF">Xish_03155</name>
</gene>
<proteinExistence type="predicted"/>
<dbReference type="RefSeq" id="WP_099118589.1">
    <property type="nucleotide sequence ID" value="NZ_NJAK01000001.1"/>
</dbReference>
<dbReference type="EMBL" id="NJAK01000001">
    <property type="protein sequence ID" value="PHM63852.1"/>
    <property type="molecule type" value="Genomic_DNA"/>
</dbReference>
<organism evidence="1 3">
    <name type="scientific">Xenorhabdus ishibashii</name>
    <dbReference type="NCBI Taxonomy" id="1034471"/>
    <lineage>
        <taxon>Bacteria</taxon>
        <taxon>Pseudomonadati</taxon>
        <taxon>Pseudomonadota</taxon>
        <taxon>Gammaproteobacteria</taxon>
        <taxon>Enterobacterales</taxon>
        <taxon>Morganellaceae</taxon>
        <taxon>Xenorhabdus</taxon>
    </lineage>
</organism>
<reference evidence="1 3" key="1">
    <citation type="journal article" date="2017" name="Nat. Microbiol.">
        <title>Natural product diversity associated with the nematode symbionts Photorhabdus and Xenorhabdus.</title>
        <authorList>
            <person name="Tobias N.J."/>
            <person name="Wolff H."/>
            <person name="Djahanschiri B."/>
            <person name="Grundmann F."/>
            <person name="Kronenwerth M."/>
            <person name="Shi Y.M."/>
            <person name="Simonyi S."/>
            <person name="Grun P."/>
            <person name="Shapiro-Ilan D."/>
            <person name="Pidot S.J."/>
            <person name="Stinear T.P."/>
            <person name="Ebersberger I."/>
            <person name="Bode H.B."/>
        </authorList>
    </citation>
    <scope>NUCLEOTIDE SEQUENCE [LARGE SCALE GENOMIC DNA]</scope>
    <source>
        <strain evidence="1 3">DSM 22670</strain>
    </source>
</reference>
<accession>A0A2D0KKD5</accession>
<protein>
    <submittedName>
        <fullName evidence="1">Uncharacterized protein</fullName>
    </submittedName>
</protein>
<sequence length="421" mass="47629">MKNNLSIDERSISIYFEKEFLQILDYDSTPPNGDCIKAVALIKNKEGKPLPNVSVDILEKEGAYFGLVSIYHSDKEKFVEIKSLSSEQKYFSITSDKNGELIFYIYPKKSTSVIFQVDSMVLDITDRISSKNKVYIVDNNKEDLNLPPLVISEDNSSLLVDPNSNTFNVLIQNYPGAKRNDTILFFINKQYVQKLFFVQEVNELGNDSYVIFPYNMFKANELANFSYAVVDKLRTVRSSYPQGIIYPGGGYNQPIDNLTRIYDSCIVYNSYGCHDDKNIIHDTIHEKDIDNKCNNSHHEALFVKIIGTSDYKNKTKVPLGAEVTLNLYVNNYPNTIYQSKVKIMPTQPDGDNSNTATLLFGIPFSYVGHIGNGDIYLDFQVNYYGDISYGKIWQANVYTVRPGGEVTGDACSDGKTWSGIC</sequence>
<dbReference type="EMBL" id="NJAK01000001">
    <property type="protein sequence ID" value="PHM63878.1"/>
    <property type="molecule type" value="Genomic_DNA"/>
</dbReference>
<evidence type="ECO:0000313" key="1">
    <source>
        <dbReference type="EMBL" id="PHM63852.1"/>
    </source>
</evidence>
<comment type="caution">
    <text evidence="1">The sequence shown here is derived from an EMBL/GenBank/DDBJ whole genome shotgun (WGS) entry which is preliminary data.</text>
</comment>